<dbReference type="AlphaFoldDB" id="R6IBN3"/>
<dbReference type="Pfam" id="PF09684">
    <property type="entry name" value="Tail_P2_I"/>
    <property type="match status" value="1"/>
</dbReference>
<gene>
    <name evidence="1" type="ORF">BN533_01711</name>
</gene>
<dbReference type="HOGENOM" id="CLU_086293_0_0_9"/>
<evidence type="ECO:0008006" key="2">
    <source>
        <dbReference type="Google" id="ProtNLM"/>
    </source>
</evidence>
<proteinExistence type="predicted"/>
<dbReference type="InterPro" id="IPR006521">
    <property type="entry name" value="Tail_protein_I"/>
</dbReference>
<dbReference type="EMBL" id="CBDS010000088">
    <property type="protein sequence ID" value="CDB46655.1"/>
    <property type="molecule type" value="Genomic_DNA"/>
</dbReference>
<dbReference type="STRING" id="1262914.BN533_01711"/>
<name>R6IBN3_9FIRM</name>
<accession>R6IBN3</accession>
<dbReference type="eggNOG" id="COG4385">
    <property type="taxonomic scope" value="Bacteria"/>
</dbReference>
<protein>
    <recommendedName>
        <fullName evidence="2">Phage tail protein I</fullName>
    </recommendedName>
</protein>
<reference evidence="1" key="1">
    <citation type="submission" date="2012-11" db="EMBL/GenBank/DDBJ databases">
        <title>Dependencies among metagenomic species, viruses, plasmids and units of genetic variation.</title>
        <authorList>
            <person name="Nielsen H.B."/>
            <person name="Almeida M."/>
            <person name="Juncker A.S."/>
            <person name="Rasmussen S."/>
            <person name="Li J."/>
            <person name="Sunagawa S."/>
            <person name="Plichta D."/>
            <person name="Gautier L."/>
            <person name="Le Chatelier E."/>
            <person name="Peletier E."/>
            <person name="Bonde I."/>
            <person name="Nielsen T."/>
            <person name="Manichanh C."/>
            <person name="Arumugam M."/>
            <person name="Batto J."/>
            <person name="Santos M.B.Q.D."/>
            <person name="Blom N."/>
            <person name="Borruel N."/>
            <person name="Burgdorf K.S."/>
            <person name="Boumezbeur F."/>
            <person name="Casellas F."/>
            <person name="Dore J."/>
            <person name="Guarner F."/>
            <person name="Hansen T."/>
            <person name="Hildebrand F."/>
            <person name="Kaas R.S."/>
            <person name="Kennedy S."/>
            <person name="Kristiansen K."/>
            <person name="Kultima J.R."/>
            <person name="Leonard P."/>
            <person name="Levenez F."/>
            <person name="Lund O."/>
            <person name="Moumen B."/>
            <person name="Le Paslier D."/>
            <person name="Pons N."/>
            <person name="Pedersen O."/>
            <person name="Prifti E."/>
            <person name="Qin J."/>
            <person name="Raes J."/>
            <person name="Tap J."/>
            <person name="Tims S."/>
            <person name="Ussery D.W."/>
            <person name="Yamada T."/>
            <person name="MetaHit consortium"/>
            <person name="Renault P."/>
            <person name="Sicheritz-Ponten T."/>
            <person name="Bork P."/>
            <person name="Wang J."/>
            <person name="Brunak S."/>
            <person name="Ehrlich S.D."/>
        </authorList>
    </citation>
    <scope>NUCLEOTIDE SEQUENCE [LARGE SCALE GENOMIC DNA]</scope>
</reference>
<sequence length="219" mass="24979">MNDLQNLNLIELLPTSIASDETIRNICNAIAEKLQTINEKAELVLLLPRLDQLPETLVDELAWQYHVDFYDYAADINKKRALVRKAIDWHRRKGTPAAVEEVCTAVFKSAKVYENWEYGGKPYHFQVRMISEGIPDKSVLDNLYRAIKESKNVRSWLDALSFDRQIAGSLFVGGVYSSMRKVEIFPSQIKPQILNINNYFGAAIYVHKGVEVTCQTGQI</sequence>
<dbReference type="RefSeq" id="WP_021718611.1">
    <property type="nucleotide sequence ID" value="NZ_CALXOS010000008.1"/>
</dbReference>
<organism evidence="1">
    <name type="scientific">Phascolarctobacterium faecium</name>
    <dbReference type="NCBI Taxonomy" id="33025"/>
    <lineage>
        <taxon>Bacteria</taxon>
        <taxon>Bacillati</taxon>
        <taxon>Bacillota</taxon>
        <taxon>Negativicutes</taxon>
        <taxon>Acidaminococcales</taxon>
        <taxon>Acidaminococcaceae</taxon>
        <taxon>Phascolarctobacterium</taxon>
    </lineage>
</organism>
<dbReference type="NCBIfam" id="TIGR01634">
    <property type="entry name" value="tail_P2_I"/>
    <property type="match status" value="1"/>
</dbReference>
<evidence type="ECO:0000313" key="1">
    <source>
        <dbReference type="EMBL" id="CDB46655.1"/>
    </source>
</evidence>
<comment type="caution">
    <text evidence="1">The sequence shown here is derived from an EMBL/GenBank/DDBJ whole genome shotgun (WGS) entry which is preliminary data.</text>
</comment>